<dbReference type="InterPro" id="IPR001091">
    <property type="entry name" value="RM_Methyltransferase"/>
</dbReference>
<proteinExistence type="inferred from homology"/>
<organism evidence="10">
    <name type="scientific">uncultured Caudovirales phage</name>
    <dbReference type="NCBI Taxonomy" id="2100421"/>
    <lineage>
        <taxon>Viruses</taxon>
        <taxon>Duplodnaviria</taxon>
        <taxon>Heunggongvirae</taxon>
        <taxon>Uroviricota</taxon>
        <taxon>Caudoviricetes</taxon>
        <taxon>Peduoviridae</taxon>
        <taxon>Maltschvirus</taxon>
        <taxon>Maltschvirus maltsch</taxon>
    </lineage>
</organism>
<evidence type="ECO:0000256" key="6">
    <source>
        <dbReference type="ARBA" id="ARBA00022747"/>
    </source>
</evidence>
<keyword evidence="4" id="KW-0808">Transferase</keyword>
<dbReference type="InterPro" id="IPR017985">
    <property type="entry name" value="MeTrfase_CN4_CS"/>
</dbReference>
<dbReference type="EC" id="2.1.1.113" evidence="2"/>
<reference evidence="10" key="1">
    <citation type="submission" date="2020-04" db="EMBL/GenBank/DDBJ databases">
        <authorList>
            <person name="Chiriac C."/>
            <person name="Salcher M."/>
            <person name="Ghai R."/>
            <person name="Kavagutti S V."/>
        </authorList>
    </citation>
    <scope>NUCLEOTIDE SEQUENCE</scope>
</reference>
<evidence type="ECO:0000256" key="8">
    <source>
        <dbReference type="ARBA" id="ARBA00049120"/>
    </source>
</evidence>
<name>A0A6J5NRL4_9CAUD</name>
<dbReference type="Gene3D" id="3.40.50.150">
    <property type="entry name" value="Vaccinia Virus protein VP39"/>
    <property type="match status" value="1"/>
</dbReference>
<evidence type="ECO:0000313" key="10">
    <source>
        <dbReference type="EMBL" id="CAB4162009.1"/>
    </source>
</evidence>
<evidence type="ECO:0000256" key="7">
    <source>
        <dbReference type="ARBA" id="ARBA00023125"/>
    </source>
</evidence>
<evidence type="ECO:0000256" key="4">
    <source>
        <dbReference type="ARBA" id="ARBA00022679"/>
    </source>
</evidence>
<keyword evidence="3 10" id="KW-0489">Methyltransferase</keyword>
<dbReference type="GO" id="GO:0015667">
    <property type="term" value="F:site-specific DNA-methyltransferase (cytosine-N4-specific) activity"/>
    <property type="evidence" value="ECO:0007669"/>
    <property type="project" value="UniProtKB-EC"/>
</dbReference>
<dbReference type="PANTHER" id="PTHR13370">
    <property type="entry name" value="RNA METHYLASE-RELATED"/>
    <property type="match status" value="1"/>
</dbReference>
<evidence type="ECO:0000256" key="3">
    <source>
        <dbReference type="ARBA" id="ARBA00022603"/>
    </source>
</evidence>
<evidence type="ECO:0000256" key="5">
    <source>
        <dbReference type="ARBA" id="ARBA00022691"/>
    </source>
</evidence>
<sequence>MKKMPDEFIDLTVTSPPYDDLREYEGYSFDFEPIAAELFRITKKSGSVVWVVGDQTRNGSESGTSFRQALHFMEIGFKLHDTMIYKKNSSTYSARPNSSRYTQIFEYMFVFTKDKPVANLICDKKNKWAGHRDWSNKMKNPVREYGARSNIWEYVTSFNGVEHPAPYPEKLAEDHILSWSNRGDLIYDPFMGSGTTAKMAALHGRNYIGSEISERYCHIARERIPQVLL</sequence>
<comment type="similarity">
    <text evidence="1">Belongs to the N(4)/N(6)-methyltransferase family. N(4) subfamily.</text>
</comment>
<dbReference type="PROSITE" id="PS00093">
    <property type="entry name" value="N4_MTASE"/>
    <property type="match status" value="1"/>
</dbReference>
<dbReference type="PRINTS" id="PR00508">
    <property type="entry name" value="S21N4MTFRASE"/>
</dbReference>
<dbReference type="GO" id="GO:0032259">
    <property type="term" value="P:methylation"/>
    <property type="evidence" value="ECO:0007669"/>
    <property type="project" value="UniProtKB-KW"/>
</dbReference>
<dbReference type="SUPFAM" id="SSF53335">
    <property type="entry name" value="S-adenosyl-L-methionine-dependent methyltransferases"/>
    <property type="match status" value="1"/>
</dbReference>
<gene>
    <name evidence="10" type="ORF">UFOVP794_14</name>
</gene>
<dbReference type="InterPro" id="IPR002941">
    <property type="entry name" value="DNA_methylase_N4/N6"/>
</dbReference>
<keyword evidence="6" id="KW-0680">Restriction system</keyword>
<dbReference type="EMBL" id="LR796722">
    <property type="protein sequence ID" value="CAB4162009.1"/>
    <property type="molecule type" value="Genomic_DNA"/>
</dbReference>
<dbReference type="Pfam" id="PF01555">
    <property type="entry name" value="N6_N4_Mtase"/>
    <property type="match status" value="1"/>
</dbReference>
<evidence type="ECO:0000256" key="1">
    <source>
        <dbReference type="ARBA" id="ARBA00010203"/>
    </source>
</evidence>
<dbReference type="GO" id="GO:0003677">
    <property type="term" value="F:DNA binding"/>
    <property type="evidence" value="ECO:0007669"/>
    <property type="project" value="UniProtKB-KW"/>
</dbReference>
<evidence type="ECO:0000256" key="2">
    <source>
        <dbReference type="ARBA" id="ARBA00012185"/>
    </source>
</evidence>
<dbReference type="GO" id="GO:0009307">
    <property type="term" value="P:DNA restriction-modification system"/>
    <property type="evidence" value="ECO:0007669"/>
    <property type="project" value="UniProtKB-KW"/>
</dbReference>
<protein>
    <recommendedName>
        <fullName evidence="2">site-specific DNA-methyltransferase (cytosine-N(4)-specific)</fullName>
        <ecNumber evidence="2">2.1.1.113</ecNumber>
    </recommendedName>
</protein>
<keyword evidence="5" id="KW-0949">S-adenosyl-L-methionine</keyword>
<accession>A0A6J5NRL4</accession>
<dbReference type="GO" id="GO:0008170">
    <property type="term" value="F:N-methyltransferase activity"/>
    <property type="evidence" value="ECO:0007669"/>
    <property type="project" value="InterPro"/>
</dbReference>
<comment type="catalytic activity">
    <reaction evidence="8">
        <text>a 2'-deoxycytidine in DNA + S-adenosyl-L-methionine = an N(4)-methyl-2'-deoxycytidine in DNA + S-adenosyl-L-homocysteine + H(+)</text>
        <dbReference type="Rhea" id="RHEA:16857"/>
        <dbReference type="Rhea" id="RHEA-COMP:11369"/>
        <dbReference type="Rhea" id="RHEA-COMP:13674"/>
        <dbReference type="ChEBI" id="CHEBI:15378"/>
        <dbReference type="ChEBI" id="CHEBI:57856"/>
        <dbReference type="ChEBI" id="CHEBI:59789"/>
        <dbReference type="ChEBI" id="CHEBI:85452"/>
        <dbReference type="ChEBI" id="CHEBI:137933"/>
        <dbReference type="EC" id="2.1.1.113"/>
    </reaction>
</comment>
<evidence type="ECO:0000259" key="9">
    <source>
        <dbReference type="Pfam" id="PF01555"/>
    </source>
</evidence>
<dbReference type="InterPro" id="IPR029063">
    <property type="entry name" value="SAM-dependent_MTases_sf"/>
</dbReference>
<dbReference type="PANTHER" id="PTHR13370:SF3">
    <property type="entry name" value="TRNA (GUANINE(10)-N2)-METHYLTRANSFERASE HOMOLOG"/>
    <property type="match status" value="1"/>
</dbReference>
<feature type="domain" description="DNA methylase N-4/N-6" evidence="9">
    <location>
        <begin position="9"/>
        <end position="221"/>
    </location>
</feature>
<keyword evidence="7" id="KW-0238">DNA-binding</keyword>